<name>A0A285G332_9EURY</name>
<dbReference type="Proteomes" id="UP000273978">
    <property type="component" value="Unassembled WGS sequence"/>
</dbReference>
<evidence type="ECO:0000259" key="7">
    <source>
        <dbReference type="Pfam" id="PF13396"/>
    </source>
</evidence>
<dbReference type="EMBL" id="PVBU01000004">
    <property type="protein sequence ID" value="PQV42963.1"/>
    <property type="molecule type" value="Genomic_DNA"/>
</dbReference>
<reference evidence="10" key="2">
    <citation type="submission" date="2017-09" db="EMBL/GenBank/DDBJ databases">
        <authorList>
            <person name="Ehlers B."/>
            <person name="Leendertz F.H."/>
        </authorList>
    </citation>
    <scope>NUCLEOTIDE SEQUENCE [LARGE SCALE GENOMIC DNA]</scope>
    <source>
        <strain evidence="10">WG-1MB</strain>
    </source>
</reference>
<dbReference type="InterPro" id="IPR027379">
    <property type="entry name" value="CLS_N"/>
</dbReference>
<evidence type="ECO:0000256" key="3">
    <source>
        <dbReference type="ARBA" id="ARBA00022692"/>
    </source>
</evidence>
<evidence type="ECO:0000313" key="12">
    <source>
        <dbReference type="Proteomes" id="UP000217726"/>
    </source>
</evidence>
<evidence type="ECO:0000313" key="8">
    <source>
        <dbReference type="EMBL" id="PQV42963.1"/>
    </source>
</evidence>
<dbReference type="EMBL" id="SMMS01000001">
    <property type="protein sequence ID" value="TCL11843.1"/>
    <property type="molecule type" value="Genomic_DNA"/>
</dbReference>
<dbReference type="EMBL" id="OBDR01000007">
    <property type="protein sequence ID" value="SNY17743.1"/>
    <property type="molecule type" value="Genomic_DNA"/>
</dbReference>
<evidence type="ECO:0000313" key="9">
    <source>
        <dbReference type="EMBL" id="RNI10373.1"/>
    </source>
</evidence>
<protein>
    <submittedName>
        <fullName evidence="9">PLDc_N domain-containing protein</fullName>
    </submittedName>
    <submittedName>
        <fullName evidence="8">Phospholipase D-like protein</fullName>
    </submittedName>
    <submittedName>
        <fullName evidence="10">Phospholipase_D-nuclease N-terminal</fullName>
    </submittedName>
</protein>
<evidence type="ECO:0000313" key="15">
    <source>
        <dbReference type="Proteomes" id="UP000295404"/>
    </source>
</evidence>
<evidence type="ECO:0000313" key="13">
    <source>
        <dbReference type="Proteomes" id="UP000251060"/>
    </source>
</evidence>
<keyword evidence="2" id="KW-1003">Cell membrane</keyword>
<gene>
    <name evidence="8" type="ORF">B0H22_104221</name>
    <name evidence="11" type="ORF">C7960_1039</name>
    <name evidence="9" type="ORF">EDD83_03135</name>
    <name evidence="10" type="ORF">SAMN06295989_107104</name>
</gene>
<dbReference type="EMBL" id="RJJF01000012">
    <property type="protein sequence ID" value="RNI10373.1"/>
    <property type="molecule type" value="Genomic_DNA"/>
</dbReference>
<evidence type="ECO:0000256" key="1">
    <source>
        <dbReference type="ARBA" id="ARBA00004651"/>
    </source>
</evidence>
<organism evidence="10 12">
    <name type="scientific">Methanohalophilus euhalobius</name>
    <dbReference type="NCBI Taxonomy" id="51203"/>
    <lineage>
        <taxon>Archaea</taxon>
        <taxon>Methanobacteriati</taxon>
        <taxon>Methanobacteriota</taxon>
        <taxon>Stenosarchaea group</taxon>
        <taxon>Methanomicrobia</taxon>
        <taxon>Methanosarcinales</taxon>
        <taxon>Methanosarcinaceae</taxon>
        <taxon>Methanohalophilus</taxon>
    </lineage>
</organism>
<dbReference type="AlphaFoldDB" id="A0A285G332"/>
<comment type="subcellular location">
    <subcellularLocation>
        <location evidence="1">Cell membrane</location>
        <topology evidence="1">Multi-pass membrane protein</topology>
    </subcellularLocation>
</comment>
<reference evidence="11 15" key="4">
    <citation type="submission" date="2019-03" db="EMBL/GenBank/DDBJ databases">
        <title>Subsurface microbial communities from deep shales in Ohio and West Virginia, USA.</title>
        <authorList>
            <person name="Wrighton K."/>
        </authorList>
    </citation>
    <scope>NUCLEOTIDE SEQUENCE [LARGE SCALE GENOMIC DNA]</scope>
    <source>
        <strain evidence="8 13">DSM 10369</strain>
        <strain evidence="11 15">WG1_MB</strain>
    </source>
</reference>
<evidence type="ECO:0000313" key="11">
    <source>
        <dbReference type="EMBL" id="TCL11843.1"/>
    </source>
</evidence>
<feature type="transmembrane region" description="Helical" evidence="6">
    <location>
        <begin position="28"/>
        <end position="44"/>
    </location>
</feature>
<accession>A0A285G332</accession>
<evidence type="ECO:0000256" key="4">
    <source>
        <dbReference type="ARBA" id="ARBA00022989"/>
    </source>
</evidence>
<dbReference type="Proteomes" id="UP000251060">
    <property type="component" value="Unassembled WGS sequence"/>
</dbReference>
<keyword evidence="12" id="KW-1185">Reference proteome</keyword>
<dbReference type="OrthoDB" id="141548at2157"/>
<dbReference type="Pfam" id="PF13396">
    <property type="entry name" value="PLDc_N"/>
    <property type="match status" value="1"/>
</dbReference>
<dbReference type="GO" id="GO:0005886">
    <property type="term" value="C:plasma membrane"/>
    <property type="evidence" value="ECO:0007669"/>
    <property type="project" value="UniProtKB-SubCell"/>
</dbReference>
<evidence type="ECO:0000256" key="5">
    <source>
        <dbReference type="ARBA" id="ARBA00023136"/>
    </source>
</evidence>
<dbReference type="Proteomes" id="UP000217726">
    <property type="component" value="Unassembled WGS sequence"/>
</dbReference>
<evidence type="ECO:0000313" key="14">
    <source>
        <dbReference type="Proteomes" id="UP000273978"/>
    </source>
</evidence>
<feature type="domain" description="Cardiolipin synthase N-terminal" evidence="7">
    <location>
        <begin position="38"/>
        <end position="82"/>
    </location>
</feature>
<reference evidence="9 14" key="3">
    <citation type="submission" date="2018-10" db="EMBL/GenBank/DDBJ databases">
        <title>Cultivation of a novel Methanohalophilus strain from Kebrit Deep of the Red Sea and a genomic comparison of members of the genus Methanohalophilus.</title>
        <authorList>
            <person name="Guan Y."/>
            <person name="Ngugi D.K."/>
            <person name="Stingl U."/>
        </authorList>
    </citation>
    <scope>NUCLEOTIDE SEQUENCE [LARGE SCALE GENOMIC DNA]</scope>
    <source>
        <strain evidence="9 14">DSM 10369</strain>
    </source>
</reference>
<keyword evidence="5 6" id="KW-0472">Membrane</keyword>
<evidence type="ECO:0000256" key="2">
    <source>
        <dbReference type="ARBA" id="ARBA00022475"/>
    </source>
</evidence>
<sequence>MNKNTIEWIIIGIIFVIIITVAFYMGQLLWGVGAIAIVFWLFMLSDCLQRSTEKFPRAGEYEKLIWSIVLIFLNFIGAILYYYMVKLQDNTIKISEDSTY</sequence>
<keyword evidence="4 6" id="KW-1133">Transmembrane helix</keyword>
<reference evidence="12" key="1">
    <citation type="submission" date="2017-09" db="EMBL/GenBank/DDBJ databases">
        <authorList>
            <person name="Varghese N."/>
            <person name="Submissions S."/>
        </authorList>
    </citation>
    <scope>NUCLEOTIDE SEQUENCE [LARGE SCALE GENOMIC DNA]</scope>
    <source>
        <strain evidence="12">WG-1MB</strain>
    </source>
</reference>
<dbReference type="Proteomes" id="UP000295404">
    <property type="component" value="Unassembled WGS sequence"/>
</dbReference>
<feature type="transmembrane region" description="Helical" evidence="6">
    <location>
        <begin position="64"/>
        <end position="84"/>
    </location>
</feature>
<keyword evidence="3 6" id="KW-0812">Transmembrane</keyword>
<proteinExistence type="predicted"/>
<evidence type="ECO:0000313" key="10">
    <source>
        <dbReference type="EMBL" id="SNY17743.1"/>
    </source>
</evidence>
<evidence type="ECO:0000256" key="6">
    <source>
        <dbReference type="SAM" id="Phobius"/>
    </source>
</evidence>